<dbReference type="AlphaFoldDB" id="A0A1F7Z1T6"/>
<accession>A0A1F7Z1T6</accession>
<name>A0A1F7Z1T6_9BACT</name>
<gene>
    <name evidence="2" type="ORF">A3D01_01350</name>
</gene>
<dbReference type="STRING" id="1802505.A3D01_01350"/>
<dbReference type="EMBL" id="MGGR01000016">
    <property type="protein sequence ID" value="OGM33583.1"/>
    <property type="molecule type" value="Genomic_DNA"/>
</dbReference>
<sequence>MTSVSISELKANPSAVLSAADDYPISIKKRNKTAGYVVGKDIFEKLVTFVEDYIDKKAIEDADYTRGTSLDDFVKELGLE</sequence>
<dbReference type="InterPro" id="IPR036165">
    <property type="entry name" value="YefM-like_sf"/>
</dbReference>
<protein>
    <submittedName>
        <fullName evidence="2">Uncharacterized protein</fullName>
    </submittedName>
</protein>
<organism evidence="2 3">
    <name type="scientific">Candidatus Woesebacteria bacterium RIFCSPHIGHO2_02_FULL_39_13</name>
    <dbReference type="NCBI Taxonomy" id="1802505"/>
    <lineage>
        <taxon>Bacteria</taxon>
        <taxon>Candidatus Woeseibacteriota</taxon>
    </lineage>
</organism>
<comment type="caution">
    <text evidence="2">The sequence shown here is derived from an EMBL/GenBank/DDBJ whole genome shotgun (WGS) entry which is preliminary data.</text>
</comment>
<dbReference type="SUPFAM" id="SSF143120">
    <property type="entry name" value="YefM-like"/>
    <property type="match status" value="1"/>
</dbReference>
<evidence type="ECO:0000256" key="1">
    <source>
        <dbReference type="ARBA" id="ARBA00009981"/>
    </source>
</evidence>
<evidence type="ECO:0000313" key="2">
    <source>
        <dbReference type="EMBL" id="OGM33583.1"/>
    </source>
</evidence>
<evidence type="ECO:0000313" key="3">
    <source>
        <dbReference type="Proteomes" id="UP000177169"/>
    </source>
</evidence>
<proteinExistence type="inferred from homology"/>
<dbReference type="Proteomes" id="UP000177169">
    <property type="component" value="Unassembled WGS sequence"/>
</dbReference>
<comment type="similarity">
    <text evidence="1">Belongs to the phD/YefM antitoxin family.</text>
</comment>
<dbReference type="NCBIfam" id="TIGR01552">
    <property type="entry name" value="phd_fam"/>
    <property type="match status" value="1"/>
</dbReference>
<reference evidence="2 3" key="1">
    <citation type="journal article" date="2016" name="Nat. Commun.">
        <title>Thousands of microbial genomes shed light on interconnected biogeochemical processes in an aquifer system.</title>
        <authorList>
            <person name="Anantharaman K."/>
            <person name="Brown C.T."/>
            <person name="Hug L.A."/>
            <person name="Sharon I."/>
            <person name="Castelle C.J."/>
            <person name="Probst A.J."/>
            <person name="Thomas B.C."/>
            <person name="Singh A."/>
            <person name="Wilkins M.J."/>
            <person name="Karaoz U."/>
            <person name="Brodie E.L."/>
            <person name="Williams K.H."/>
            <person name="Hubbard S.S."/>
            <person name="Banfield J.F."/>
        </authorList>
    </citation>
    <scope>NUCLEOTIDE SEQUENCE [LARGE SCALE GENOMIC DNA]</scope>
</reference>